<feature type="domain" description="Thiamin pyrophosphokinase thiamin-binding" evidence="7">
    <location>
        <begin position="137"/>
        <end position="185"/>
    </location>
</feature>
<evidence type="ECO:0000259" key="7">
    <source>
        <dbReference type="Pfam" id="PF04265"/>
    </source>
</evidence>
<evidence type="ECO:0000256" key="1">
    <source>
        <dbReference type="ARBA" id="ARBA00022679"/>
    </source>
</evidence>
<accession>A0A5Q2QF86</accession>
<evidence type="ECO:0000259" key="6">
    <source>
        <dbReference type="Pfam" id="PF04263"/>
    </source>
</evidence>
<dbReference type="NCBIfam" id="TIGR01378">
    <property type="entry name" value="thi_PPkinase"/>
    <property type="match status" value="1"/>
</dbReference>
<evidence type="ECO:0000313" key="8">
    <source>
        <dbReference type="EMBL" id="QGG80696.1"/>
    </source>
</evidence>
<dbReference type="PANTHER" id="PTHR41299">
    <property type="entry name" value="THIAMINE PYROPHOSPHOKINASE"/>
    <property type="match status" value="1"/>
</dbReference>
<proteinExistence type="predicted"/>
<dbReference type="Pfam" id="PF04263">
    <property type="entry name" value="TPK_catalytic"/>
    <property type="match status" value="1"/>
</dbReference>
<dbReference type="InterPro" id="IPR006282">
    <property type="entry name" value="Thi_PPkinase"/>
</dbReference>
<dbReference type="Gene3D" id="3.40.50.10240">
    <property type="entry name" value="Thiamin pyrophosphokinase, catalytic domain"/>
    <property type="match status" value="1"/>
</dbReference>
<dbReference type="GO" id="GO:0006772">
    <property type="term" value="P:thiamine metabolic process"/>
    <property type="evidence" value="ECO:0007669"/>
    <property type="project" value="UniProtKB-UniRule"/>
</dbReference>
<dbReference type="EMBL" id="CP045871">
    <property type="protein sequence ID" value="QGG80696.1"/>
    <property type="molecule type" value="Genomic_DNA"/>
</dbReference>
<dbReference type="GO" id="GO:0009229">
    <property type="term" value="P:thiamine diphosphate biosynthetic process"/>
    <property type="evidence" value="ECO:0007669"/>
    <property type="project" value="InterPro"/>
</dbReference>
<evidence type="ECO:0000256" key="4">
    <source>
        <dbReference type="ARBA" id="ARBA00022840"/>
    </source>
</evidence>
<dbReference type="GO" id="GO:0030975">
    <property type="term" value="F:thiamine binding"/>
    <property type="evidence" value="ECO:0007669"/>
    <property type="project" value="InterPro"/>
</dbReference>
<dbReference type="InterPro" id="IPR053149">
    <property type="entry name" value="TPK"/>
</dbReference>
<sequence>MQSMTFDRPVLLLGNAPINAALARWVGDWSGPIVCADGGVRHLPPGRHIIVVGDMDSYQGPASTRLHDPDQDSTDFDKCLACVRAPELIGVGFLGGRWDHSLAALSSLAQARDPIRLIDHENSIVLVDGDYQGRHRIGDTLGVIPMQRCQFSASHGLAYPLDGVVLELGVWVGSSNRITDAHVSIRGQGRYWLSYASPLKPDSE</sequence>
<keyword evidence="1 8" id="KW-0808">Transferase</keyword>
<dbReference type="Proteomes" id="UP000388235">
    <property type="component" value="Chromosome"/>
</dbReference>
<dbReference type="InterPro" id="IPR036371">
    <property type="entry name" value="TPK_B1-bd_sf"/>
</dbReference>
<evidence type="ECO:0000256" key="5">
    <source>
        <dbReference type="NCBIfam" id="TIGR01378"/>
    </source>
</evidence>
<keyword evidence="2" id="KW-0547">Nucleotide-binding</keyword>
<organism evidence="8 9">
    <name type="scientific">Litorivicinus lipolyticus</name>
    <dbReference type="NCBI Taxonomy" id="418701"/>
    <lineage>
        <taxon>Bacteria</taxon>
        <taxon>Pseudomonadati</taxon>
        <taxon>Pseudomonadota</taxon>
        <taxon>Gammaproteobacteria</taxon>
        <taxon>Oceanospirillales</taxon>
        <taxon>Litorivicinaceae</taxon>
        <taxon>Litorivicinus</taxon>
    </lineage>
</organism>
<reference evidence="8 9" key="1">
    <citation type="submission" date="2019-11" db="EMBL/GenBank/DDBJ databases">
        <authorList>
            <person name="Khan S.A."/>
            <person name="Jeon C.O."/>
            <person name="Chun B.H."/>
        </authorList>
    </citation>
    <scope>NUCLEOTIDE SEQUENCE [LARGE SCALE GENOMIC DNA]</scope>
    <source>
        <strain evidence="8 9">IMCC 1097</strain>
    </source>
</reference>
<evidence type="ECO:0000256" key="2">
    <source>
        <dbReference type="ARBA" id="ARBA00022741"/>
    </source>
</evidence>
<dbReference type="PANTHER" id="PTHR41299:SF1">
    <property type="entry name" value="THIAMINE PYROPHOSPHOKINASE"/>
    <property type="match status" value="1"/>
</dbReference>
<name>A0A5Q2QF86_9GAMM</name>
<evidence type="ECO:0000313" key="9">
    <source>
        <dbReference type="Proteomes" id="UP000388235"/>
    </source>
</evidence>
<dbReference type="EC" id="2.7.6.2" evidence="5"/>
<keyword evidence="9" id="KW-1185">Reference proteome</keyword>
<dbReference type="InterPro" id="IPR036759">
    <property type="entry name" value="TPK_catalytic_sf"/>
</dbReference>
<dbReference type="GO" id="GO:0005524">
    <property type="term" value="F:ATP binding"/>
    <property type="evidence" value="ECO:0007669"/>
    <property type="project" value="UniProtKB-KW"/>
</dbReference>
<evidence type="ECO:0000256" key="3">
    <source>
        <dbReference type="ARBA" id="ARBA00022777"/>
    </source>
</evidence>
<keyword evidence="3 8" id="KW-0418">Kinase</keyword>
<dbReference type="SUPFAM" id="SSF63999">
    <property type="entry name" value="Thiamin pyrophosphokinase, catalytic domain"/>
    <property type="match status" value="1"/>
</dbReference>
<protein>
    <recommendedName>
        <fullName evidence="5">Thiamine diphosphokinase</fullName>
        <ecNumber evidence="5">2.7.6.2</ecNumber>
    </recommendedName>
</protein>
<dbReference type="InterPro" id="IPR007373">
    <property type="entry name" value="Thiamin_PyroPKinase_B1-bd"/>
</dbReference>
<keyword evidence="4" id="KW-0067">ATP-binding</keyword>
<dbReference type="GO" id="GO:0004788">
    <property type="term" value="F:thiamine diphosphokinase activity"/>
    <property type="evidence" value="ECO:0007669"/>
    <property type="project" value="UniProtKB-UniRule"/>
</dbReference>
<dbReference type="KEGG" id="llp:GH975_08995"/>
<dbReference type="InterPro" id="IPR007371">
    <property type="entry name" value="TPK_catalytic"/>
</dbReference>
<gene>
    <name evidence="8" type="ORF">GH975_08995</name>
</gene>
<dbReference type="OrthoDB" id="7057856at2"/>
<dbReference type="CDD" id="cd07995">
    <property type="entry name" value="TPK"/>
    <property type="match status" value="1"/>
</dbReference>
<dbReference type="Pfam" id="PF04265">
    <property type="entry name" value="TPK_B1_binding"/>
    <property type="match status" value="1"/>
</dbReference>
<dbReference type="GO" id="GO:0016301">
    <property type="term" value="F:kinase activity"/>
    <property type="evidence" value="ECO:0007669"/>
    <property type="project" value="UniProtKB-KW"/>
</dbReference>
<dbReference type="SUPFAM" id="SSF63862">
    <property type="entry name" value="Thiamin pyrophosphokinase, substrate-binding domain"/>
    <property type="match status" value="1"/>
</dbReference>
<dbReference type="AlphaFoldDB" id="A0A5Q2QF86"/>
<feature type="domain" description="Thiamin pyrophosphokinase catalytic" evidence="6">
    <location>
        <begin position="30"/>
        <end position="112"/>
    </location>
</feature>